<feature type="compositionally biased region" description="Low complexity" evidence="2">
    <location>
        <begin position="390"/>
        <end position="407"/>
    </location>
</feature>
<dbReference type="Gene3D" id="3.30.160.60">
    <property type="entry name" value="Classic Zinc Finger"/>
    <property type="match status" value="1"/>
</dbReference>
<dbReference type="OrthoDB" id="2257100at2759"/>
<proteinExistence type="predicted"/>
<feature type="coiled-coil region" evidence="1">
    <location>
        <begin position="479"/>
        <end position="545"/>
    </location>
</feature>
<organism evidence="4 5">
    <name type="scientific">Trametes pubescens</name>
    <name type="common">White-rot fungus</name>
    <dbReference type="NCBI Taxonomy" id="154538"/>
    <lineage>
        <taxon>Eukaryota</taxon>
        <taxon>Fungi</taxon>
        <taxon>Dikarya</taxon>
        <taxon>Basidiomycota</taxon>
        <taxon>Agaricomycotina</taxon>
        <taxon>Agaricomycetes</taxon>
        <taxon>Polyporales</taxon>
        <taxon>Polyporaceae</taxon>
        <taxon>Trametes</taxon>
    </lineage>
</organism>
<feature type="compositionally biased region" description="Low complexity" evidence="2">
    <location>
        <begin position="41"/>
        <end position="61"/>
    </location>
</feature>
<feature type="region of interest" description="Disordered" evidence="2">
    <location>
        <begin position="124"/>
        <end position="143"/>
    </location>
</feature>
<dbReference type="EMBL" id="MNAD01000861">
    <property type="protein sequence ID" value="OJT09937.1"/>
    <property type="molecule type" value="Genomic_DNA"/>
</dbReference>
<dbReference type="InterPro" id="IPR004827">
    <property type="entry name" value="bZIP"/>
</dbReference>
<dbReference type="SMART" id="SM00338">
    <property type="entry name" value="BRLZ"/>
    <property type="match status" value="1"/>
</dbReference>
<evidence type="ECO:0000313" key="5">
    <source>
        <dbReference type="Proteomes" id="UP000184267"/>
    </source>
</evidence>
<feature type="region of interest" description="Disordered" evidence="2">
    <location>
        <begin position="189"/>
        <end position="223"/>
    </location>
</feature>
<feature type="compositionally biased region" description="Polar residues" evidence="2">
    <location>
        <begin position="126"/>
        <end position="142"/>
    </location>
</feature>
<keyword evidence="5" id="KW-1185">Reference proteome</keyword>
<keyword evidence="1" id="KW-0175">Coiled coil</keyword>
<feature type="region of interest" description="Disordered" evidence="2">
    <location>
        <begin position="390"/>
        <end position="434"/>
    </location>
</feature>
<evidence type="ECO:0000313" key="4">
    <source>
        <dbReference type="EMBL" id="OJT09937.1"/>
    </source>
</evidence>
<dbReference type="AlphaFoldDB" id="A0A1M2VQR8"/>
<dbReference type="Proteomes" id="UP000184267">
    <property type="component" value="Unassembled WGS sequence"/>
</dbReference>
<dbReference type="STRING" id="154538.A0A1M2VQR8"/>
<name>A0A1M2VQR8_TRAPU</name>
<evidence type="ECO:0000256" key="1">
    <source>
        <dbReference type="SAM" id="Coils"/>
    </source>
</evidence>
<dbReference type="GO" id="GO:0003700">
    <property type="term" value="F:DNA-binding transcription factor activity"/>
    <property type="evidence" value="ECO:0007669"/>
    <property type="project" value="InterPro"/>
</dbReference>
<accession>A0A1M2VQR8</accession>
<dbReference type="OMA" id="HYSMTSA"/>
<protein>
    <recommendedName>
        <fullName evidence="3">BZIP domain-containing protein</fullName>
    </recommendedName>
</protein>
<evidence type="ECO:0000259" key="3">
    <source>
        <dbReference type="PROSITE" id="PS00036"/>
    </source>
</evidence>
<evidence type="ECO:0000256" key="2">
    <source>
        <dbReference type="SAM" id="MobiDB-lite"/>
    </source>
</evidence>
<dbReference type="CDD" id="cd12193">
    <property type="entry name" value="bZIP_GCN4"/>
    <property type="match status" value="1"/>
</dbReference>
<dbReference type="SUPFAM" id="SSF57959">
    <property type="entry name" value="Leucine zipper domain"/>
    <property type="match status" value="1"/>
</dbReference>
<dbReference type="PROSITE" id="PS00036">
    <property type="entry name" value="BZIP_BASIC"/>
    <property type="match status" value="1"/>
</dbReference>
<feature type="region of interest" description="Disordered" evidence="2">
    <location>
        <begin position="24"/>
        <end position="93"/>
    </location>
</feature>
<feature type="compositionally biased region" description="Low complexity" evidence="2">
    <location>
        <begin position="204"/>
        <end position="223"/>
    </location>
</feature>
<sequence length="559" mass="60783">MPSSNEAAESHNLHNMQYMSHEWPSYRSDVEEPPRAVPGPASAESSSSSSSYHYSMTSAPSADPYGNDTTFENSPLIHPRSPSRLSQLAGLPAEAHQLPPLHSSALFPSRFPQHTQRRQDVLPYSISASSRDPSDLTTSHGSTRPLHLESFQLPSSHPTQNVALIASSSRPRTSHPVFTSTSALAAHHGIPQSLPPVPRTTRFSSASPAVSRPAPAPPVASSSTDFDFSSLCSNYLTMLQNPEKPQTPAVAAAPHTLGPDQDTVQAIMDVLQGMLLARSSAQREGLMSGPPFLATPEFQHDFSEFLTSPMEDSPFEEFLTTPALGSADVAADLLTSPAIFDADTFPDYGSMPLFGSDGLGLSGASEMHKAHHSAPSLSHGGFNFDGMYTMPSPTTPSLDPTSLHPSPRAGTLATPSTPGRRPRKNLPTGTRKNITPDALVSMDAPIQTRKYVVPSSTSRKEVPTAFLKKKRARSQAFEEDELEDEIAIDQNDLDAIEAKRRQNTLAARRSRRRKLEYQRELELSVEREKDEKEAWKRRATVLQALLESHGHDVPSLDAL</sequence>
<feature type="domain" description="BZIP" evidence="3">
    <location>
        <begin position="499"/>
        <end position="513"/>
    </location>
</feature>
<reference evidence="4 5" key="1">
    <citation type="submission" date="2016-10" db="EMBL/GenBank/DDBJ databases">
        <title>Genome sequence of the basidiomycete white-rot fungus Trametes pubescens.</title>
        <authorList>
            <person name="Makela M.R."/>
            <person name="Granchi Z."/>
            <person name="Peng M."/>
            <person name="De Vries R.P."/>
            <person name="Grigoriev I."/>
            <person name="Riley R."/>
            <person name="Hilden K."/>
        </authorList>
    </citation>
    <scope>NUCLEOTIDE SEQUENCE [LARGE SCALE GENOMIC DNA]</scope>
    <source>
        <strain evidence="4 5">FBCC735</strain>
    </source>
</reference>
<comment type="caution">
    <text evidence="4">The sequence shown here is derived from an EMBL/GenBank/DDBJ whole genome shotgun (WGS) entry which is preliminary data.</text>
</comment>
<gene>
    <name evidence="4" type="ORF">TRAPUB_13574</name>
</gene>
<dbReference type="InterPro" id="IPR046347">
    <property type="entry name" value="bZIP_sf"/>
</dbReference>